<evidence type="ECO:0000256" key="8">
    <source>
        <dbReference type="ARBA" id="ARBA00023157"/>
    </source>
</evidence>
<keyword evidence="6" id="KW-0597">Phosphoprotein</keyword>
<evidence type="ECO:0000256" key="1">
    <source>
        <dbReference type="ARBA" id="ARBA00002371"/>
    </source>
</evidence>
<dbReference type="Proteomes" id="UP000515203">
    <property type="component" value="Unplaced"/>
</dbReference>
<comment type="subcellular location">
    <subcellularLocation>
        <location evidence="2">Secreted</location>
    </subcellularLocation>
</comment>
<dbReference type="InParanoid" id="A0A6P6F0T9"/>
<dbReference type="SUPFAM" id="SSF54403">
    <property type="entry name" value="Cystatin/monellin"/>
    <property type="match status" value="1"/>
</dbReference>
<evidence type="ECO:0000256" key="6">
    <source>
        <dbReference type="ARBA" id="ARBA00022553"/>
    </source>
</evidence>
<feature type="signal peptide" evidence="10">
    <location>
        <begin position="1"/>
        <end position="20"/>
    </location>
</feature>
<keyword evidence="11" id="KW-1185">Reference proteome</keyword>
<dbReference type="PANTHER" id="PTHR15444">
    <property type="entry name" value="SECRETED PHOSPHOPROTEIN 24"/>
    <property type="match status" value="1"/>
</dbReference>
<evidence type="ECO:0000256" key="4">
    <source>
        <dbReference type="ARBA" id="ARBA00020365"/>
    </source>
</evidence>
<keyword evidence="8" id="KW-1015">Disulfide bond</keyword>
<dbReference type="OrthoDB" id="9944258at2759"/>
<accession>A0A6P6F0T9</accession>
<evidence type="ECO:0000256" key="10">
    <source>
        <dbReference type="SAM" id="SignalP"/>
    </source>
</evidence>
<comment type="similarity">
    <text evidence="3">Belongs to the SPP2 family.</text>
</comment>
<dbReference type="InterPro" id="IPR046350">
    <property type="entry name" value="Cystatin_sf"/>
</dbReference>
<dbReference type="PANTHER" id="PTHR15444:SF4">
    <property type="entry name" value="SECRETED PHOSPHOPROTEIN 24"/>
    <property type="match status" value="1"/>
</dbReference>
<dbReference type="OMA" id="CRSTVQM"/>
<dbReference type="FunCoup" id="A0A6P6F0T9">
    <property type="interactions" value="2"/>
</dbReference>
<comment type="function">
    <text evidence="1">Could coordinate an aspect of bone turnover.</text>
</comment>
<dbReference type="AlphaFoldDB" id="A0A6P6F0T9"/>
<dbReference type="Pfam" id="PF07448">
    <property type="entry name" value="Spp-24"/>
    <property type="match status" value="1"/>
</dbReference>
<reference evidence="12" key="1">
    <citation type="submission" date="2025-08" db="UniProtKB">
        <authorList>
            <consortium name="RefSeq"/>
        </authorList>
    </citation>
    <scope>IDENTIFICATION</scope>
</reference>
<evidence type="ECO:0000313" key="12">
    <source>
        <dbReference type="RefSeq" id="XP_023578042.1"/>
    </source>
</evidence>
<dbReference type="InterPro" id="IPR010892">
    <property type="entry name" value="Spp-24"/>
</dbReference>
<gene>
    <name evidence="12" type="primary">Spp2</name>
</gene>
<dbReference type="Gene3D" id="3.10.450.10">
    <property type="match status" value="1"/>
</dbReference>
<dbReference type="RefSeq" id="XP_023578042.1">
    <property type="nucleotide sequence ID" value="XM_023722274.1"/>
</dbReference>
<evidence type="ECO:0000256" key="2">
    <source>
        <dbReference type="ARBA" id="ARBA00004613"/>
    </source>
</evidence>
<evidence type="ECO:0000256" key="9">
    <source>
        <dbReference type="ARBA" id="ARBA00029627"/>
    </source>
</evidence>
<keyword evidence="7 10" id="KW-0732">Signal</keyword>
<name>A0A6P6F0T9_OCTDE</name>
<dbReference type="GO" id="GO:0046849">
    <property type="term" value="P:bone remodeling"/>
    <property type="evidence" value="ECO:0007669"/>
    <property type="project" value="InterPro"/>
</dbReference>
<organism evidence="11 12">
    <name type="scientific">Octodon degus</name>
    <name type="common">Degu</name>
    <name type="synonym">Sciurus degus</name>
    <dbReference type="NCBI Taxonomy" id="10160"/>
    <lineage>
        <taxon>Eukaryota</taxon>
        <taxon>Metazoa</taxon>
        <taxon>Chordata</taxon>
        <taxon>Craniata</taxon>
        <taxon>Vertebrata</taxon>
        <taxon>Euteleostomi</taxon>
        <taxon>Mammalia</taxon>
        <taxon>Eutheria</taxon>
        <taxon>Euarchontoglires</taxon>
        <taxon>Glires</taxon>
        <taxon>Rodentia</taxon>
        <taxon>Hystricomorpha</taxon>
        <taxon>Octodontidae</taxon>
        <taxon>Octodon</taxon>
    </lineage>
</organism>
<evidence type="ECO:0000256" key="3">
    <source>
        <dbReference type="ARBA" id="ARBA00008576"/>
    </source>
</evidence>
<protein>
    <recommendedName>
        <fullName evidence="4">Secreted phosphoprotein 24</fullName>
    </recommendedName>
    <alternativeName>
        <fullName evidence="9">Secreted phosphoprotein 2</fullName>
    </alternativeName>
</protein>
<keyword evidence="5" id="KW-0964">Secreted</keyword>
<proteinExistence type="inferred from homology"/>
<feature type="chain" id="PRO_5027684682" description="Secreted phosphoprotein 24" evidence="10">
    <location>
        <begin position="21"/>
        <end position="201"/>
    </location>
</feature>
<dbReference type="GeneID" id="101577199"/>
<dbReference type="CTD" id="6694"/>
<evidence type="ECO:0000256" key="5">
    <source>
        <dbReference type="ARBA" id="ARBA00022525"/>
    </source>
</evidence>
<sequence>MEKRMMKILIILALGVHCSGFPVFDYDPDALHEALSASVAKVNSQSLSPFLFRAFKSSLKRVNVLDEDSMLMSLEFSIRETTCLRDSGEDPSACAFQRGYDVQSAACRSTVRMAGGQAQQVRAHCRWADTSESDSSEEMIFGDLGRFSKWRNNYFLGLMSEESRNEQFYDRSLELRRRTSPPAHRRPPTYWYRGRVDGRLE</sequence>
<dbReference type="GO" id="GO:0005576">
    <property type="term" value="C:extracellular region"/>
    <property type="evidence" value="ECO:0007669"/>
    <property type="project" value="UniProtKB-SubCell"/>
</dbReference>
<evidence type="ECO:0000256" key="7">
    <source>
        <dbReference type="ARBA" id="ARBA00022729"/>
    </source>
</evidence>
<evidence type="ECO:0000313" key="11">
    <source>
        <dbReference type="Proteomes" id="UP000515203"/>
    </source>
</evidence>